<accession>A0A1W1D0F9</accession>
<organism evidence="1">
    <name type="scientific">hydrothermal vent metagenome</name>
    <dbReference type="NCBI Taxonomy" id="652676"/>
    <lineage>
        <taxon>unclassified sequences</taxon>
        <taxon>metagenomes</taxon>
        <taxon>ecological metagenomes</taxon>
    </lineage>
</organism>
<reference evidence="1" key="1">
    <citation type="submission" date="2016-10" db="EMBL/GenBank/DDBJ databases">
        <authorList>
            <person name="de Groot N.N."/>
        </authorList>
    </citation>
    <scope>NUCLEOTIDE SEQUENCE</scope>
</reference>
<proteinExistence type="predicted"/>
<dbReference type="AlphaFoldDB" id="A0A1W1D0F9"/>
<name>A0A1W1D0F9_9ZZZZ</name>
<evidence type="ECO:0000313" key="1">
    <source>
        <dbReference type="EMBL" id="SFV71392.1"/>
    </source>
</evidence>
<dbReference type="EMBL" id="FPHM01000238">
    <property type="protein sequence ID" value="SFV71392.1"/>
    <property type="molecule type" value="Genomic_DNA"/>
</dbReference>
<protein>
    <submittedName>
        <fullName evidence="1">Uncharacterized protein</fullName>
    </submittedName>
</protein>
<gene>
    <name evidence="1" type="ORF">MNB_SV-13-1036</name>
</gene>
<sequence length="134" mass="14903">MSEAVDAVVEANMEELKDVATQAIKQNMQNVPVELMSDETYLSSLGENEVKKALTKQGLVEMMEENLLDAYTLAKNSLHINTKATFQMMAKSVMEAKYGKNINIAPVDMNSISSEEIAQMSQEQLIELANDLKE</sequence>